<dbReference type="PANTHER" id="PTHR37690">
    <property type="entry name" value="CHORISMATE DEHYDRATASE"/>
    <property type="match status" value="1"/>
</dbReference>
<evidence type="ECO:0000313" key="5">
    <source>
        <dbReference type="EMBL" id="MFC6647019.1"/>
    </source>
</evidence>
<keyword evidence="6" id="KW-1185">Reference proteome</keyword>
<dbReference type="CDD" id="cd13634">
    <property type="entry name" value="PBP2_Sco4506"/>
    <property type="match status" value="1"/>
</dbReference>
<evidence type="ECO:0000256" key="3">
    <source>
        <dbReference type="ARBA" id="ARBA00023239"/>
    </source>
</evidence>
<comment type="pathway">
    <text evidence="1 4">Quinol/quinone metabolism; menaquinone biosynthesis.</text>
</comment>
<dbReference type="InterPro" id="IPR030868">
    <property type="entry name" value="MqnA"/>
</dbReference>
<dbReference type="EC" id="4.2.1.151" evidence="4"/>
<dbReference type="RefSeq" id="WP_263371046.1">
    <property type="nucleotide sequence ID" value="NZ_JAGSYD010000002.1"/>
</dbReference>
<name>A0ABW1ZD47_9BACT</name>
<keyword evidence="3 4" id="KW-0456">Lyase</keyword>
<accession>A0ABW1ZD47</accession>
<dbReference type="Proteomes" id="UP001596391">
    <property type="component" value="Unassembled WGS sequence"/>
</dbReference>
<protein>
    <recommendedName>
        <fullName evidence="4">Chorismate dehydratase</fullName>
        <ecNumber evidence="4">4.2.1.151</ecNumber>
    </recommendedName>
    <alternativeName>
        <fullName evidence="4">Menaquinone biosynthetic enzyme MqnA</fullName>
    </alternativeName>
</protein>
<comment type="function">
    <text evidence="4">Catalyzes the dehydration of chorismate into 3-[(1-carboxyvinyl)oxy]benzoate, a step in the biosynthesis of menaquinone (MK, vitamin K2).</text>
</comment>
<dbReference type="Pfam" id="PF02621">
    <property type="entry name" value="VitK2_biosynth"/>
    <property type="match status" value="1"/>
</dbReference>
<dbReference type="EMBL" id="JBHSWI010000001">
    <property type="protein sequence ID" value="MFC6647019.1"/>
    <property type="molecule type" value="Genomic_DNA"/>
</dbReference>
<sequence length="291" mass="32226">MPLRVAAISFLNPAPLLYDFEHEPKATELRSRYDVEYTLPSECARRLLTGEADLGLIPIAALTPELAIIPGCTIASLDEVRSILLLVKNPEGLAAEEALQRVSTIAADAASRSSQAYTHLLFELWNATRPEFEEASADPLAMLEHHDAALLIGDPALFAREHRDAIDTKHADDKLLWLDLARLWRDHTGLPWVAAVWAFRPEALARENIAAAQVIGDLIDSRNAGMANTPALVDEWSPRLGLPRTVVQHYLTRNIHYVLDDECLATIRLFRKLAAENGTLPELGELNILKA</sequence>
<dbReference type="SUPFAM" id="SSF53850">
    <property type="entry name" value="Periplasmic binding protein-like II"/>
    <property type="match status" value="1"/>
</dbReference>
<reference evidence="6" key="1">
    <citation type="journal article" date="2019" name="Int. J. Syst. Evol. Microbiol.">
        <title>The Global Catalogue of Microorganisms (GCM) 10K type strain sequencing project: providing services to taxonomists for standard genome sequencing and annotation.</title>
        <authorList>
            <consortium name="The Broad Institute Genomics Platform"/>
            <consortium name="The Broad Institute Genome Sequencing Center for Infectious Disease"/>
            <person name="Wu L."/>
            <person name="Ma J."/>
        </authorList>
    </citation>
    <scope>NUCLEOTIDE SEQUENCE [LARGE SCALE GENOMIC DNA]</scope>
    <source>
        <strain evidence="6">CGMCC 1.16026</strain>
    </source>
</reference>
<comment type="similarity">
    <text evidence="4">Belongs to the MqnA/MqnD family. MqnA subfamily.</text>
</comment>
<evidence type="ECO:0000313" key="6">
    <source>
        <dbReference type="Proteomes" id="UP001596391"/>
    </source>
</evidence>
<evidence type="ECO:0000256" key="2">
    <source>
        <dbReference type="ARBA" id="ARBA00022428"/>
    </source>
</evidence>
<dbReference type="HAMAP" id="MF_00995">
    <property type="entry name" value="MqnA"/>
    <property type="match status" value="1"/>
</dbReference>
<comment type="catalytic activity">
    <reaction evidence="4">
        <text>chorismate = 3-[(1-carboxyvinyl)-oxy]benzoate + H2O</text>
        <dbReference type="Rhea" id="RHEA:40051"/>
        <dbReference type="ChEBI" id="CHEBI:15377"/>
        <dbReference type="ChEBI" id="CHEBI:29748"/>
        <dbReference type="ChEBI" id="CHEBI:76981"/>
        <dbReference type="EC" id="4.2.1.151"/>
    </reaction>
</comment>
<gene>
    <name evidence="4" type="primary">mqnA</name>
    <name evidence="5" type="ORF">ACFQBQ_15835</name>
</gene>
<comment type="caution">
    <text evidence="5">The sequence shown here is derived from an EMBL/GenBank/DDBJ whole genome shotgun (WGS) entry which is preliminary data.</text>
</comment>
<dbReference type="Gene3D" id="3.40.190.10">
    <property type="entry name" value="Periplasmic binding protein-like II"/>
    <property type="match status" value="2"/>
</dbReference>
<dbReference type="InterPro" id="IPR003773">
    <property type="entry name" value="Menaquinone_biosynth"/>
</dbReference>
<keyword evidence="2 4" id="KW-0474">Menaquinone biosynthesis</keyword>
<organism evidence="5 6">
    <name type="scientific">Granulicella cerasi</name>
    <dbReference type="NCBI Taxonomy" id="741063"/>
    <lineage>
        <taxon>Bacteria</taxon>
        <taxon>Pseudomonadati</taxon>
        <taxon>Acidobacteriota</taxon>
        <taxon>Terriglobia</taxon>
        <taxon>Terriglobales</taxon>
        <taxon>Acidobacteriaceae</taxon>
        <taxon>Granulicella</taxon>
    </lineage>
</organism>
<evidence type="ECO:0000256" key="1">
    <source>
        <dbReference type="ARBA" id="ARBA00004863"/>
    </source>
</evidence>
<dbReference type="PANTHER" id="PTHR37690:SF1">
    <property type="entry name" value="CHORISMATE DEHYDRATASE"/>
    <property type="match status" value="1"/>
</dbReference>
<evidence type="ECO:0000256" key="4">
    <source>
        <dbReference type="HAMAP-Rule" id="MF_00995"/>
    </source>
</evidence>
<proteinExistence type="inferred from homology"/>